<protein>
    <recommendedName>
        <fullName evidence="3">F-box domain-containing protein</fullName>
    </recommendedName>
</protein>
<evidence type="ECO:0000313" key="1">
    <source>
        <dbReference type="EMBL" id="KAF5382294.1"/>
    </source>
</evidence>
<name>A0A8H5HFL1_9AGAR</name>
<comment type="caution">
    <text evidence="1">The sequence shown here is derived from an EMBL/GenBank/DDBJ whole genome shotgun (WGS) entry which is preliminary data.</text>
</comment>
<dbReference type="EMBL" id="JAACJN010000053">
    <property type="protein sequence ID" value="KAF5382294.1"/>
    <property type="molecule type" value="Genomic_DNA"/>
</dbReference>
<reference evidence="1 2" key="1">
    <citation type="journal article" date="2020" name="ISME J.">
        <title>Uncovering the hidden diversity of litter-decomposition mechanisms in mushroom-forming fungi.</title>
        <authorList>
            <person name="Floudas D."/>
            <person name="Bentzer J."/>
            <person name="Ahren D."/>
            <person name="Johansson T."/>
            <person name="Persson P."/>
            <person name="Tunlid A."/>
        </authorList>
    </citation>
    <scope>NUCLEOTIDE SEQUENCE [LARGE SCALE GENOMIC DNA]</scope>
    <source>
        <strain evidence="1 2">CBS 406.79</strain>
    </source>
</reference>
<accession>A0A8H5HFL1</accession>
<evidence type="ECO:0000313" key="2">
    <source>
        <dbReference type="Proteomes" id="UP000518752"/>
    </source>
</evidence>
<proteinExistence type="predicted"/>
<evidence type="ECO:0008006" key="3">
    <source>
        <dbReference type="Google" id="ProtNLM"/>
    </source>
</evidence>
<keyword evidence="2" id="KW-1185">Reference proteome</keyword>
<organism evidence="1 2">
    <name type="scientific">Collybiopsis confluens</name>
    <dbReference type="NCBI Taxonomy" id="2823264"/>
    <lineage>
        <taxon>Eukaryota</taxon>
        <taxon>Fungi</taxon>
        <taxon>Dikarya</taxon>
        <taxon>Basidiomycota</taxon>
        <taxon>Agaricomycotina</taxon>
        <taxon>Agaricomycetes</taxon>
        <taxon>Agaricomycetidae</taxon>
        <taxon>Agaricales</taxon>
        <taxon>Marasmiineae</taxon>
        <taxon>Omphalotaceae</taxon>
        <taxon>Collybiopsis</taxon>
    </lineage>
</organism>
<dbReference type="Proteomes" id="UP000518752">
    <property type="component" value="Unassembled WGS sequence"/>
</dbReference>
<gene>
    <name evidence="1" type="ORF">D9757_008464</name>
</gene>
<dbReference type="AlphaFoldDB" id="A0A8H5HFL1"/>
<dbReference type="OrthoDB" id="2935230at2759"/>
<sequence>MISIPNLSDEFATSLTIQDRRQRRLLERSKKSSSLYLDHLPTELVLEILRLAGSLSQSTFRCLLLTSKRINQLVQLECIPLLPILITKEAQLLSFSSWLRSNQILANQVKYLWLAPDISPSALEYIQMIIVCLALCPNVVSLACNSHDLVIWDLISSDPEFGARHSVIGGAGQEQATTTSLFSWKHLSLKHLTVLEKHHWQPHRDSMLFSQIQTLHVIGCDSWSTFPCTMLHTHSLLNLRDLSFSVPRNLTPNIVQGNLLQSPNLKRIALVVQVQPSQNQLVNSFDPSMRKLLGDRYTLFSRPRRWTETKMWKEKCFDSGCVWGLRRYK</sequence>